<dbReference type="EMBL" id="GBRH01203267">
    <property type="protein sequence ID" value="JAD94628.1"/>
    <property type="molecule type" value="Transcribed_RNA"/>
</dbReference>
<evidence type="ECO:0000256" key="1">
    <source>
        <dbReference type="SAM" id="SignalP"/>
    </source>
</evidence>
<feature type="signal peptide" evidence="1">
    <location>
        <begin position="1"/>
        <end position="19"/>
    </location>
</feature>
<accession>A0A0A9E6K4</accession>
<name>A0A0A9E6K4_ARUDO</name>
<proteinExistence type="predicted"/>
<dbReference type="AlphaFoldDB" id="A0A0A9E6K4"/>
<evidence type="ECO:0000313" key="2">
    <source>
        <dbReference type="EMBL" id="JAD94628.1"/>
    </source>
</evidence>
<sequence length="35" mass="3869">MLAWVLFLLSSKVSELTCGAQLYRETGVSLVTTHN</sequence>
<keyword evidence="1" id="KW-0732">Signal</keyword>
<reference evidence="2" key="1">
    <citation type="submission" date="2014-09" db="EMBL/GenBank/DDBJ databases">
        <authorList>
            <person name="Magalhaes I.L.F."/>
            <person name="Oliveira U."/>
            <person name="Santos F.R."/>
            <person name="Vidigal T.H.D.A."/>
            <person name="Brescovit A.D."/>
            <person name="Santos A.J."/>
        </authorList>
    </citation>
    <scope>NUCLEOTIDE SEQUENCE</scope>
    <source>
        <tissue evidence="2">Shoot tissue taken approximately 20 cm above the soil surface</tissue>
    </source>
</reference>
<feature type="chain" id="PRO_5002043960" evidence="1">
    <location>
        <begin position="20"/>
        <end position="35"/>
    </location>
</feature>
<protein>
    <submittedName>
        <fullName evidence="2">Uncharacterized protein</fullName>
    </submittedName>
</protein>
<reference evidence="2" key="2">
    <citation type="journal article" date="2015" name="Data Brief">
        <title>Shoot transcriptome of the giant reed, Arundo donax.</title>
        <authorList>
            <person name="Barrero R.A."/>
            <person name="Guerrero F.D."/>
            <person name="Moolhuijzen P."/>
            <person name="Goolsby J.A."/>
            <person name="Tidwell J."/>
            <person name="Bellgard S.E."/>
            <person name="Bellgard M.I."/>
        </authorList>
    </citation>
    <scope>NUCLEOTIDE SEQUENCE</scope>
    <source>
        <tissue evidence="2">Shoot tissue taken approximately 20 cm above the soil surface</tissue>
    </source>
</reference>
<organism evidence="2">
    <name type="scientific">Arundo donax</name>
    <name type="common">Giant reed</name>
    <name type="synonym">Donax arundinaceus</name>
    <dbReference type="NCBI Taxonomy" id="35708"/>
    <lineage>
        <taxon>Eukaryota</taxon>
        <taxon>Viridiplantae</taxon>
        <taxon>Streptophyta</taxon>
        <taxon>Embryophyta</taxon>
        <taxon>Tracheophyta</taxon>
        <taxon>Spermatophyta</taxon>
        <taxon>Magnoliopsida</taxon>
        <taxon>Liliopsida</taxon>
        <taxon>Poales</taxon>
        <taxon>Poaceae</taxon>
        <taxon>PACMAD clade</taxon>
        <taxon>Arundinoideae</taxon>
        <taxon>Arundineae</taxon>
        <taxon>Arundo</taxon>
    </lineage>
</organism>